<evidence type="ECO:0000256" key="2">
    <source>
        <dbReference type="SAM" id="MobiDB-lite"/>
    </source>
</evidence>
<dbReference type="AlphaFoldDB" id="A0A482XCS3"/>
<feature type="compositionally biased region" description="Acidic residues" evidence="2">
    <location>
        <begin position="241"/>
        <end position="251"/>
    </location>
</feature>
<dbReference type="EMBL" id="QKKF02012713">
    <property type="protein sequence ID" value="RZF43503.1"/>
    <property type="molecule type" value="Genomic_DNA"/>
</dbReference>
<dbReference type="Gene3D" id="1.10.10.60">
    <property type="entry name" value="Homeodomain-like"/>
    <property type="match status" value="1"/>
</dbReference>
<keyword evidence="4" id="KW-1185">Reference proteome</keyword>
<dbReference type="InParanoid" id="A0A482XCS3"/>
<protein>
    <recommendedName>
        <fullName evidence="5">Homeobox domain-containing protein</fullName>
    </recommendedName>
</protein>
<comment type="caution">
    <text evidence="3">The sequence shown here is derived from an EMBL/GenBank/DDBJ whole genome shotgun (WGS) entry which is preliminary data.</text>
</comment>
<dbReference type="InterPro" id="IPR009057">
    <property type="entry name" value="Homeodomain-like_sf"/>
</dbReference>
<dbReference type="GO" id="GO:0003677">
    <property type="term" value="F:DNA binding"/>
    <property type="evidence" value="ECO:0007669"/>
    <property type="project" value="InterPro"/>
</dbReference>
<accession>A0A482XCS3</accession>
<gene>
    <name evidence="3" type="ORF">LSTR_LSTR005239</name>
</gene>
<dbReference type="CDD" id="cd00086">
    <property type="entry name" value="homeodomain"/>
    <property type="match status" value="1"/>
</dbReference>
<evidence type="ECO:0000313" key="4">
    <source>
        <dbReference type="Proteomes" id="UP000291343"/>
    </source>
</evidence>
<dbReference type="STRING" id="195883.A0A482XCS3"/>
<sequence>MNEDSRLVTMKPRPSSHREFFARIYGHLEDNKDNKNEDDSETKNKTLRNNINTTVTTNEELKCSDRKKNINIKQPVPLKFVPNHIPYARRSDLRLGLCNEQNFVNSSLASLSDSNYSETLSSRGLLSENETAREGRVIGQELSQKIGNGYLEHYRASNFEVTDKRKPGTTSSIGNRGMIESKIIDEKSENKNMEQSSETNLPVQNESRLYLEESLGKKTPTNLSTRCEDVTREEGMGDGGKEEEEIEEEISVDSRSTSSRMLEDEEEPDLGSVGDNVTLKHSSSVLESNYHPDSSRLQSRLLSMTSHAPGRTLFPPGQAPGVSPFQQRLGDVRHPLFLKTFLSPSATDAHFPAGFTAFLARRRRKEGRPRRQRTTFSSEQTLRLELEFHRSEYISRSRRNLAFAGGFVPSLPPPSYPGHQHGLMTSSAPNLGNFCSLCFYKDPAYKTSGDICLHHEKNAAVEPELGQKTPIMQFEKESNS</sequence>
<evidence type="ECO:0000256" key="1">
    <source>
        <dbReference type="ARBA" id="ARBA00004123"/>
    </source>
</evidence>
<dbReference type="Proteomes" id="UP000291343">
    <property type="component" value="Unassembled WGS sequence"/>
</dbReference>
<reference evidence="3 4" key="1">
    <citation type="journal article" date="2017" name="Gigascience">
        <title>Genome sequence of the small brown planthopper, Laodelphax striatellus.</title>
        <authorList>
            <person name="Zhu J."/>
            <person name="Jiang F."/>
            <person name="Wang X."/>
            <person name="Yang P."/>
            <person name="Bao Y."/>
            <person name="Zhao W."/>
            <person name="Wang W."/>
            <person name="Lu H."/>
            <person name="Wang Q."/>
            <person name="Cui N."/>
            <person name="Li J."/>
            <person name="Chen X."/>
            <person name="Luo L."/>
            <person name="Yu J."/>
            <person name="Kang L."/>
            <person name="Cui F."/>
        </authorList>
    </citation>
    <scope>NUCLEOTIDE SEQUENCE [LARGE SCALE GENOMIC DNA]</scope>
    <source>
        <strain evidence="3">Lst14</strain>
    </source>
</reference>
<dbReference type="InterPro" id="IPR001356">
    <property type="entry name" value="HD"/>
</dbReference>
<dbReference type="GO" id="GO:0005634">
    <property type="term" value="C:nucleus"/>
    <property type="evidence" value="ECO:0007669"/>
    <property type="project" value="UniProtKB-SubCell"/>
</dbReference>
<evidence type="ECO:0000313" key="3">
    <source>
        <dbReference type="EMBL" id="RZF43503.1"/>
    </source>
</evidence>
<name>A0A482XCS3_LAOST</name>
<feature type="region of interest" description="Disordered" evidence="2">
    <location>
        <begin position="229"/>
        <end position="276"/>
    </location>
</feature>
<proteinExistence type="predicted"/>
<dbReference type="OrthoDB" id="6159439at2759"/>
<evidence type="ECO:0008006" key="5">
    <source>
        <dbReference type="Google" id="ProtNLM"/>
    </source>
</evidence>
<organism evidence="3 4">
    <name type="scientific">Laodelphax striatellus</name>
    <name type="common">Small brown planthopper</name>
    <name type="synonym">Delphax striatella</name>
    <dbReference type="NCBI Taxonomy" id="195883"/>
    <lineage>
        <taxon>Eukaryota</taxon>
        <taxon>Metazoa</taxon>
        <taxon>Ecdysozoa</taxon>
        <taxon>Arthropoda</taxon>
        <taxon>Hexapoda</taxon>
        <taxon>Insecta</taxon>
        <taxon>Pterygota</taxon>
        <taxon>Neoptera</taxon>
        <taxon>Paraneoptera</taxon>
        <taxon>Hemiptera</taxon>
        <taxon>Auchenorrhyncha</taxon>
        <taxon>Fulgoroidea</taxon>
        <taxon>Delphacidae</taxon>
        <taxon>Criomorphinae</taxon>
        <taxon>Laodelphax</taxon>
    </lineage>
</organism>
<dbReference type="SUPFAM" id="SSF46689">
    <property type="entry name" value="Homeodomain-like"/>
    <property type="match status" value="1"/>
</dbReference>
<comment type="subcellular location">
    <subcellularLocation>
        <location evidence="1">Nucleus</location>
    </subcellularLocation>
</comment>